<name>A0AAW0YYE2_9TREE</name>
<evidence type="ECO:0000313" key="3">
    <source>
        <dbReference type="Proteomes" id="UP001388673"/>
    </source>
</evidence>
<keyword evidence="3" id="KW-1185">Reference proteome</keyword>
<evidence type="ECO:0000313" key="2">
    <source>
        <dbReference type="EMBL" id="KAK8853076.1"/>
    </source>
</evidence>
<evidence type="ECO:0000256" key="1">
    <source>
        <dbReference type="SAM" id="MobiDB-lite"/>
    </source>
</evidence>
<dbReference type="GeneID" id="92181035"/>
<proteinExistence type="predicted"/>
<dbReference type="AlphaFoldDB" id="A0AAW0YYE2"/>
<comment type="caution">
    <text evidence="2">The sequence shown here is derived from an EMBL/GenBank/DDBJ whole genome shotgun (WGS) entry which is preliminary data.</text>
</comment>
<reference evidence="2 3" key="1">
    <citation type="journal article" date="2024" name="bioRxiv">
        <title>Comparative genomics of Cryptococcus and Kwoniella reveals pathogenesis evolution and contrasting karyotype dynamics via intercentromeric recombination or chromosome fusion.</title>
        <authorList>
            <person name="Coelho M.A."/>
            <person name="David-Palma M."/>
            <person name="Shea T."/>
            <person name="Bowers K."/>
            <person name="McGinley-Smith S."/>
            <person name="Mohammad A.W."/>
            <person name="Gnirke A."/>
            <person name="Yurkov A.M."/>
            <person name="Nowrousian M."/>
            <person name="Sun S."/>
            <person name="Cuomo C.A."/>
            <person name="Heitman J."/>
        </authorList>
    </citation>
    <scope>NUCLEOTIDE SEQUENCE [LARGE SCALE GENOMIC DNA]</scope>
    <source>
        <strain evidence="2 3">CBS 13917</strain>
    </source>
</reference>
<sequence length="850" mass="95400">MRGLTGIALAGPGPQTWLYRVWTARSSSLPCRSPRSCGTFSTSVSSSSSGSERQVQRTRLHQRRSEHSAPGAVPNGLPHSIPDSSDAVRLRPPPDYPIDDHLHLLHLAMKSHKLDAALASWSSLIDLGATSRLAPSDFAGISTFFLDLFSRRGCPNLGKMAASHPEKFGILRGMVIESGARDHWQGLHTFMLKLVEAGRPADVVTIFTKCKERMRELQGIDAKNLVSWDREARLAARLKGEGLKSLMMVNVAALTLLEALDEHTLFGMLDTQADLRPNARFDFNAIHRIFRRFKDGEALFERFQQNVDKLILALQCFHPNALVGRILMLGHSKNAAGLSKLYNDVLSASIGPRAFIRPRDLVELDVQGSAYTNIPLPPIIWWQFIKAFEWRGDVNRIATMIDRDMPERNLQPTAHFLSLAMLHMAIIAARPSVPSDVKNQARAWADEYWRRLSSAGWHTRDEAFSRRIRVLGILGWDEPRLRGEIERLYTAVKDGHLAEVGPRSRAAFVEFFLIQNKLNEAFRVITTLPPSHVGDQRNLDPAIATFIRRLALGRWSPSEKLSACGRALRLVAKNEQRLGSPILGPLLSIQLEGGLPLKRTVDTILEHTLTPQQSEHGILPWTSVLSGLLTKWTQKRMSSMVELEAGLYILRRASAMQLYGHTRTRTVAMWITFLRSAARSDLIGVEQRQEFIDSALDLFPGGKEAISTSMLFEVIHLLLARPDGSGFAEAWEQWERLISHRDVGAVLWSKMLKLLLDRGRDDFALDLVKVAWEEKKVGLEEGFWLRAEAAGLTEKLGKKGQIDQDRTAMIGRGRRARGKIEDDDEVGDIADQDLVETISEFEDEVMDRDQ</sequence>
<accession>A0AAW0YYE2</accession>
<dbReference type="KEGG" id="kne:92181035"/>
<protein>
    <recommendedName>
        <fullName evidence="4">Pentatricopeptide repeat domain-containing protein</fullName>
    </recommendedName>
</protein>
<gene>
    <name evidence="2" type="ORF">IAR55_003777</name>
</gene>
<dbReference type="Proteomes" id="UP001388673">
    <property type="component" value="Unassembled WGS sequence"/>
</dbReference>
<evidence type="ECO:0008006" key="4">
    <source>
        <dbReference type="Google" id="ProtNLM"/>
    </source>
</evidence>
<dbReference type="RefSeq" id="XP_066802262.1">
    <property type="nucleotide sequence ID" value="XM_066946883.1"/>
</dbReference>
<feature type="region of interest" description="Disordered" evidence="1">
    <location>
        <begin position="40"/>
        <end position="92"/>
    </location>
</feature>
<organism evidence="2 3">
    <name type="scientific">Kwoniella newhampshirensis</name>
    <dbReference type="NCBI Taxonomy" id="1651941"/>
    <lineage>
        <taxon>Eukaryota</taxon>
        <taxon>Fungi</taxon>
        <taxon>Dikarya</taxon>
        <taxon>Basidiomycota</taxon>
        <taxon>Agaricomycotina</taxon>
        <taxon>Tremellomycetes</taxon>
        <taxon>Tremellales</taxon>
        <taxon>Cryptococcaceae</taxon>
        <taxon>Kwoniella</taxon>
    </lineage>
</organism>
<dbReference type="EMBL" id="JBCAWK010000007">
    <property type="protein sequence ID" value="KAK8853076.1"/>
    <property type="molecule type" value="Genomic_DNA"/>
</dbReference>
<feature type="compositionally biased region" description="Low complexity" evidence="1">
    <location>
        <begin position="40"/>
        <end position="51"/>
    </location>
</feature>